<dbReference type="InParanoid" id="A0A672N8Q5"/>
<accession>A0A672N8Q5</accession>
<protein>
    <submittedName>
        <fullName evidence="1">Uncharacterized protein</fullName>
    </submittedName>
</protein>
<dbReference type="Ensembl" id="ENSSGRT00000050910.1">
    <property type="protein sequence ID" value="ENSSGRP00000047606.1"/>
    <property type="gene ID" value="ENSSGRG00000025415.1"/>
</dbReference>
<name>A0A672N8Q5_SINGR</name>
<evidence type="ECO:0000313" key="2">
    <source>
        <dbReference type="Proteomes" id="UP000472262"/>
    </source>
</evidence>
<dbReference type="AlphaFoldDB" id="A0A672N8Q5"/>
<sequence>MQPPPRKVKVTQEVKHTHTEQLNRLQLKHQTDLDFLEDLRIYSQKKALIEKDCSQVSCGHHIELHEFII</sequence>
<proteinExistence type="predicted"/>
<reference evidence="1" key="1">
    <citation type="submission" date="2025-08" db="UniProtKB">
        <authorList>
            <consortium name="Ensembl"/>
        </authorList>
    </citation>
    <scope>IDENTIFICATION</scope>
</reference>
<dbReference type="Proteomes" id="UP000472262">
    <property type="component" value="Unassembled WGS sequence"/>
</dbReference>
<evidence type="ECO:0000313" key="1">
    <source>
        <dbReference type="Ensembl" id="ENSSGRP00000047606.1"/>
    </source>
</evidence>
<keyword evidence="2" id="KW-1185">Reference proteome</keyword>
<reference evidence="1" key="2">
    <citation type="submission" date="2025-09" db="UniProtKB">
        <authorList>
            <consortium name="Ensembl"/>
        </authorList>
    </citation>
    <scope>IDENTIFICATION</scope>
</reference>
<organism evidence="1 2">
    <name type="scientific">Sinocyclocheilus grahami</name>
    <name type="common">Dianchi golden-line fish</name>
    <name type="synonym">Barbus grahami</name>
    <dbReference type="NCBI Taxonomy" id="75366"/>
    <lineage>
        <taxon>Eukaryota</taxon>
        <taxon>Metazoa</taxon>
        <taxon>Chordata</taxon>
        <taxon>Craniata</taxon>
        <taxon>Vertebrata</taxon>
        <taxon>Euteleostomi</taxon>
        <taxon>Actinopterygii</taxon>
        <taxon>Neopterygii</taxon>
        <taxon>Teleostei</taxon>
        <taxon>Ostariophysi</taxon>
        <taxon>Cypriniformes</taxon>
        <taxon>Cyprinidae</taxon>
        <taxon>Cyprininae</taxon>
        <taxon>Sinocyclocheilus</taxon>
    </lineage>
</organism>